<feature type="compositionally biased region" description="Polar residues" evidence="1">
    <location>
        <begin position="22"/>
        <end position="47"/>
    </location>
</feature>
<evidence type="ECO:0000313" key="2">
    <source>
        <dbReference type="EMBL" id="KAJ1190009.1"/>
    </source>
</evidence>
<reference evidence="2" key="1">
    <citation type="journal article" date="2022" name="bioRxiv">
        <title>Sequencing and chromosome-scale assembly of the giantPleurodeles waltlgenome.</title>
        <authorList>
            <person name="Brown T."/>
            <person name="Elewa A."/>
            <person name="Iarovenko S."/>
            <person name="Subramanian E."/>
            <person name="Araus A.J."/>
            <person name="Petzold A."/>
            <person name="Susuki M."/>
            <person name="Suzuki K.-i.T."/>
            <person name="Hayashi T."/>
            <person name="Toyoda A."/>
            <person name="Oliveira C."/>
            <person name="Osipova E."/>
            <person name="Leigh N.D."/>
            <person name="Simon A."/>
            <person name="Yun M.H."/>
        </authorList>
    </citation>
    <scope>NUCLEOTIDE SEQUENCE</scope>
    <source>
        <strain evidence="2">20211129_DDA</strain>
        <tissue evidence="2">Liver</tissue>
    </source>
</reference>
<feature type="region of interest" description="Disordered" evidence="1">
    <location>
        <begin position="1"/>
        <end position="73"/>
    </location>
</feature>
<protein>
    <submittedName>
        <fullName evidence="2">Uncharacterized protein</fullName>
    </submittedName>
</protein>
<dbReference type="Proteomes" id="UP001066276">
    <property type="component" value="Chromosome 3_1"/>
</dbReference>
<evidence type="ECO:0000256" key="1">
    <source>
        <dbReference type="SAM" id="MobiDB-lite"/>
    </source>
</evidence>
<evidence type="ECO:0000313" key="3">
    <source>
        <dbReference type="Proteomes" id="UP001066276"/>
    </source>
</evidence>
<feature type="compositionally biased region" description="Gly residues" evidence="1">
    <location>
        <begin position="52"/>
        <end position="61"/>
    </location>
</feature>
<dbReference type="EMBL" id="JANPWB010000005">
    <property type="protein sequence ID" value="KAJ1190009.1"/>
    <property type="molecule type" value="Genomic_DNA"/>
</dbReference>
<keyword evidence="3" id="KW-1185">Reference proteome</keyword>
<dbReference type="AlphaFoldDB" id="A0AAV7ULX1"/>
<organism evidence="2 3">
    <name type="scientific">Pleurodeles waltl</name>
    <name type="common">Iberian ribbed newt</name>
    <dbReference type="NCBI Taxonomy" id="8319"/>
    <lineage>
        <taxon>Eukaryota</taxon>
        <taxon>Metazoa</taxon>
        <taxon>Chordata</taxon>
        <taxon>Craniata</taxon>
        <taxon>Vertebrata</taxon>
        <taxon>Euteleostomi</taxon>
        <taxon>Amphibia</taxon>
        <taxon>Batrachia</taxon>
        <taxon>Caudata</taxon>
        <taxon>Salamandroidea</taxon>
        <taxon>Salamandridae</taxon>
        <taxon>Pleurodelinae</taxon>
        <taxon>Pleurodeles</taxon>
    </lineage>
</organism>
<name>A0AAV7ULX1_PLEWA</name>
<sequence length="196" mass="20590">MHGPTARCTNLAGQPPGAALSAIQSSPRRTSAYSARSPSMRQRQASRQVGAGNIGREGGLAAGRLHQSSSPHSKVRPSYIVAAALSAFHSSTGPAALAPTQRDLTVYMTVLGLTLGGSRRYWETSLPAASISLRPPTGAATSIFGHVAPSTSPILHGELCWFVTSLGQITGRWFDLGQEPLIHTSAMLGTWPRPPN</sequence>
<proteinExistence type="predicted"/>
<comment type="caution">
    <text evidence="2">The sequence shown here is derived from an EMBL/GenBank/DDBJ whole genome shotgun (WGS) entry which is preliminary data.</text>
</comment>
<gene>
    <name evidence="2" type="ORF">NDU88_006749</name>
</gene>
<accession>A0AAV7ULX1</accession>